<evidence type="ECO:0000256" key="1">
    <source>
        <dbReference type="SAM" id="MobiDB-lite"/>
    </source>
</evidence>
<reference evidence="3" key="1">
    <citation type="journal article" date="2022" name="Cell">
        <title>Repeat-based holocentromeres influence genome architecture and karyotype evolution.</title>
        <authorList>
            <person name="Hofstatter P.G."/>
            <person name="Thangavel G."/>
            <person name="Lux T."/>
            <person name="Neumann P."/>
            <person name="Vondrak T."/>
            <person name="Novak P."/>
            <person name="Zhang M."/>
            <person name="Costa L."/>
            <person name="Castellani M."/>
            <person name="Scott A."/>
            <person name="Toegelov H."/>
            <person name="Fuchs J."/>
            <person name="Mata-Sucre Y."/>
            <person name="Dias Y."/>
            <person name="Vanzela A.L.L."/>
            <person name="Huettel B."/>
            <person name="Almeida C.C.S."/>
            <person name="Simkova H."/>
            <person name="Souza G."/>
            <person name="Pedrosa-Harand A."/>
            <person name="Macas J."/>
            <person name="Mayer K.F.X."/>
            <person name="Houben A."/>
            <person name="Marques A."/>
        </authorList>
    </citation>
    <scope>NUCLEOTIDE SEQUENCE</scope>
    <source>
        <strain evidence="3">RhyBre1mFocal</strain>
    </source>
</reference>
<gene>
    <name evidence="3" type="ORF">LUZ63_016694</name>
</gene>
<feature type="region of interest" description="Disordered" evidence="1">
    <location>
        <begin position="38"/>
        <end position="59"/>
    </location>
</feature>
<dbReference type="EMBL" id="JAMQYH010000005">
    <property type="protein sequence ID" value="KAJ1685304.1"/>
    <property type="molecule type" value="Genomic_DNA"/>
</dbReference>
<sequence>MIATTSAAAASSPALSLFLRRRHLCFISCSLFRRRRRPPDTSFRTTKPSQLGPSPHHHSTDFKIRRFIDAATDAFEDLSTAVQVDQHTGRVFFSCRQSSLFFVGNMFISGFLAVLVVRFVVRLGLGFVSRLQFGGEKVVTRRDRSLGGREVVVARSGPGVTSRIAGSPVSGTPVTVPRRNLWKGNDVEKREELPDWWPVSSNSPQVFGDEMEHLREQAQRLVRAITDYRMTGKDYGFDDILQLRKLCKASGAKVSFETENSRDSLYRAAINYVLDICSRAIKETEASQIESVQMNGEDVQEFVSGLAENIGLKPHRAATLVRAGVAARTRACLLQCWALEAQQKRSEALEELQKICLILRIFPPEDNSPEMEMVANGLKKTLQESERERLLALYKGICPSDSHTAAAEALGFVRY</sequence>
<dbReference type="PANTHER" id="PTHR35830">
    <property type="entry name" value="OS05G0299200 PROTEIN"/>
    <property type="match status" value="1"/>
</dbReference>
<keyword evidence="4" id="KW-1185">Reference proteome</keyword>
<dbReference type="AlphaFoldDB" id="A0A9P9ZAD6"/>
<organism evidence="3 4">
    <name type="scientific">Rhynchospora breviuscula</name>
    <dbReference type="NCBI Taxonomy" id="2022672"/>
    <lineage>
        <taxon>Eukaryota</taxon>
        <taxon>Viridiplantae</taxon>
        <taxon>Streptophyta</taxon>
        <taxon>Embryophyta</taxon>
        <taxon>Tracheophyta</taxon>
        <taxon>Spermatophyta</taxon>
        <taxon>Magnoliopsida</taxon>
        <taxon>Liliopsida</taxon>
        <taxon>Poales</taxon>
        <taxon>Cyperaceae</taxon>
        <taxon>Cyperoideae</taxon>
        <taxon>Rhynchosporeae</taxon>
        <taxon>Rhynchospora</taxon>
    </lineage>
</organism>
<dbReference type="Proteomes" id="UP001151287">
    <property type="component" value="Unassembled WGS sequence"/>
</dbReference>
<keyword evidence="2" id="KW-0812">Transmembrane</keyword>
<evidence type="ECO:0000313" key="3">
    <source>
        <dbReference type="EMBL" id="KAJ1685304.1"/>
    </source>
</evidence>
<accession>A0A9P9ZAD6</accession>
<feature type="transmembrane region" description="Helical" evidence="2">
    <location>
        <begin position="100"/>
        <end position="121"/>
    </location>
</feature>
<name>A0A9P9ZAD6_9POAL</name>
<dbReference type="PANTHER" id="PTHR35830:SF1">
    <property type="entry name" value="OS05G0299200 PROTEIN"/>
    <property type="match status" value="1"/>
</dbReference>
<proteinExistence type="predicted"/>
<feature type="compositionally biased region" description="Polar residues" evidence="1">
    <location>
        <begin position="42"/>
        <end position="52"/>
    </location>
</feature>
<evidence type="ECO:0000256" key="2">
    <source>
        <dbReference type="SAM" id="Phobius"/>
    </source>
</evidence>
<keyword evidence="2" id="KW-1133">Transmembrane helix</keyword>
<keyword evidence="2" id="KW-0472">Membrane</keyword>
<comment type="caution">
    <text evidence="3">The sequence shown here is derived from an EMBL/GenBank/DDBJ whole genome shotgun (WGS) entry which is preliminary data.</text>
</comment>
<evidence type="ECO:0000313" key="4">
    <source>
        <dbReference type="Proteomes" id="UP001151287"/>
    </source>
</evidence>
<protein>
    <submittedName>
        <fullName evidence="3">Uncharacterized protein</fullName>
    </submittedName>
</protein>
<dbReference type="OrthoDB" id="1898167at2759"/>